<evidence type="ECO:0000313" key="2">
    <source>
        <dbReference type="Proteomes" id="UP000482800"/>
    </source>
</evidence>
<accession>A0A6V8KAW9</accession>
<dbReference type="EMBL" id="BLPF01000001">
    <property type="protein sequence ID" value="GFJ79528.1"/>
    <property type="molecule type" value="Genomic_DNA"/>
</dbReference>
<protein>
    <submittedName>
        <fullName evidence="1">Uncharacterized protein</fullName>
    </submittedName>
</protein>
<proteinExistence type="predicted"/>
<sequence length="218" mass="23325">MTITIPTGELVGVLADVLPFACTDTDLPHINVVRIEWDGTMLHAEATDTLHAARSSWGPDDVDGRSDQSTLTSVFGGADDPWALLASFADVKEVVKDYKLSGKEAGVPLTLDYHDGALTIRRSRDTRYAAKRIVLEGRAVDFPRVGAILDELAGVAAVDQVAYSPAALARLGAVRPRGLMRMRFGGQRTQVTIGDRFLASIAPDRSGEKPLQATLAAA</sequence>
<reference evidence="1 2" key="2">
    <citation type="submission" date="2020-03" db="EMBL/GenBank/DDBJ databases">
        <authorList>
            <person name="Ichikawa N."/>
            <person name="Kimura A."/>
            <person name="Kitahashi Y."/>
            <person name="Uohara A."/>
        </authorList>
    </citation>
    <scope>NUCLEOTIDE SEQUENCE [LARGE SCALE GENOMIC DNA]</scope>
    <source>
        <strain evidence="1 2">NBRC 108639</strain>
    </source>
</reference>
<name>A0A6V8KAW9_9ACTN</name>
<comment type="caution">
    <text evidence="1">The sequence shown here is derived from an EMBL/GenBank/DDBJ whole genome shotgun (WGS) entry which is preliminary data.</text>
</comment>
<gene>
    <name evidence="1" type="ORF">Phou_037080</name>
</gene>
<organism evidence="1 2">
    <name type="scientific">Phytohabitans houttuyneae</name>
    <dbReference type="NCBI Taxonomy" id="1076126"/>
    <lineage>
        <taxon>Bacteria</taxon>
        <taxon>Bacillati</taxon>
        <taxon>Actinomycetota</taxon>
        <taxon>Actinomycetes</taxon>
        <taxon>Micromonosporales</taxon>
        <taxon>Micromonosporaceae</taxon>
    </lineage>
</organism>
<keyword evidence="2" id="KW-1185">Reference proteome</keyword>
<reference evidence="1 2" key="1">
    <citation type="submission" date="2020-03" db="EMBL/GenBank/DDBJ databases">
        <title>Whole genome shotgun sequence of Phytohabitans houttuyneae NBRC 108639.</title>
        <authorList>
            <person name="Komaki H."/>
            <person name="Tamura T."/>
        </authorList>
    </citation>
    <scope>NUCLEOTIDE SEQUENCE [LARGE SCALE GENOMIC DNA]</scope>
    <source>
        <strain evidence="1 2">NBRC 108639</strain>
    </source>
</reference>
<dbReference type="Gene3D" id="3.10.150.10">
    <property type="entry name" value="DNA Polymerase III, subunit A, domain 2"/>
    <property type="match status" value="1"/>
</dbReference>
<dbReference type="RefSeq" id="WP_173057051.1">
    <property type="nucleotide sequence ID" value="NZ_BAABGO010000001.1"/>
</dbReference>
<dbReference type="Proteomes" id="UP000482800">
    <property type="component" value="Unassembled WGS sequence"/>
</dbReference>
<dbReference type="AlphaFoldDB" id="A0A6V8KAW9"/>
<evidence type="ECO:0000313" key="1">
    <source>
        <dbReference type="EMBL" id="GFJ79528.1"/>
    </source>
</evidence>